<organism evidence="1 2">
    <name type="scientific">Pseudomonas syringae pv. actinidiae</name>
    <dbReference type="NCBI Taxonomy" id="103796"/>
    <lineage>
        <taxon>Bacteria</taxon>
        <taxon>Pseudomonadati</taxon>
        <taxon>Pseudomonadota</taxon>
        <taxon>Gammaproteobacteria</taxon>
        <taxon>Pseudomonadales</taxon>
        <taxon>Pseudomonadaceae</taxon>
        <taxon>Pseudomonas</taxon>
        <taxon>Pseudomonas syringae</taxon>
    </lineage>
</organism>
<dbReference type="EMBL" id="BGJZ01000285">
    <property type="protein sequence ID" value="GBH11952.1"/>
    <property type="molecule type" value="Genomic_DNA"/>
</dbReference>
<reference evidence="1 2" key="1">
    <citation type="submission" date="2018-04" db="EMBL/GenBank/DDBJ databases">
        <title>Draft genome sequence of Pseudomonas syringae pv. actinidiae biovar 1 strains isolated from kiwifruit in Kagawa prefecture.</title>
        <authorList>
            <person name="Tabuchi M."/>
            <person name="Saito M."/>
            <person name="Fujiwara S."/>
            <person name="Sasa N."/>
            <person name="Akimitsu K."/>
            <person name="Gomi K."/>
            <person name="Konishi-Sugita S."/>
            <person name="Hamano K."/>
            <person name="Kataoka I."/>
        </authorList>
    </citation>
    <scope>NUCLEOTIDE SEQUENCE [LARGE SCALE GENOMIC DNA]</scope>
    <source>
        <strain evidence="1 2">MAFF212206</strain>
    </source>
</reference>
<keyword evidence="1" id="KW-0456">Lyase</keyword>
<sequence length="96" mass="10686">MTMETPPPRGVGTECELRALGISIRLLASAYLRSNAVRIRDTSAMTITDSHSIMLVVFQIIPSGVLHGVFNTHRWMPIEHRTGFTDIDLQRAAEPL</sequence>
<dbReference type="Proteomes" id="UP000247480">
    <property type="component" value="Unassembled WGS sequence"/>
</dbReference>
<evidence type="ECO:0000313" key="2">
    <source>
        <dbReference type="Proteomes" id="UP000247480"/>
    </source>
</evidence>
<dbReference type="AlphaFoldDB" id="A0A2V0QRS6"/>
<accession>A0A2V0QRS6</accession>
<comment type="caution">
    <text evidence="1">The sequence shown here is derived from an EMBL/GenBank/DDBJ whole genome shotgun (WGS) entry which is preliminary data.</text>
</comment>
<dbReference type="GO" id="GO:0016829">
    <property type="term" value="F:lyase activity"/>
    <property type="evidence" value="ECO:0007669"/>
    <property type="project" value="UniProtKB-KW"/>
</dbReference>
<proteinExistence type="predicted"/>
<gene>
    <name evidence="1" type="ORF">KPSA1_05414</name>
</gene>
<name>A0A2V0QRS6_PSESF</name>
<evidence type="ECO:0000313" key="1">
    <source>
        <dbReference type="EMBL" id="GBH11952.1"/>
    </source>
</evidence>
<protein>
    <submittedName>
        <fullName evidence="1">Formate hydrogenlyase subunit 3/Multi-subunit Na+/H+ antiporter</fullName>
    </submittedName>
</protein>